<feature type="compositionally biased region" description="Polar residues" evidence="3">
    <location>
        <begin position="582"/>
        <end position="593"/>
    </location>
</feature>
<feature type="compositionally biased region" description="Basic and acidic residues" evidence="3">
    <location>
        <begin position="544"/>
        <end position="566"/>
    </location>
</feature>
<dbReference type="InterPro" id="IPR032675">
    <property type="entry name" value="LRR_dom_sf"/>
</dbReference>
<comment type="caution">
    <text evidence="4">The sequence shown here is derived from an EMBL/GenBank/DDBJ whole genome shotgun (WGS) entry which is preliminary data.</text>
</comment>
<dbReference type="GO" id="GO:0005737">
    <property type="term" value="C:cytoplasm"/>
    <property type="evidence" value="ECO:0007669"/>
    <property type="project" value="TreeGrafter"/>
</dbReference>
<evidence type="ECO:0000313" key="5">
    <source>
        <dbReference type="Proteomes" id="UP000677803"/>
    </source>
</evidence>
<dbReference type="Gene3D" id="3.80.10.10">
    <property type="entry name" value="Ribonuclease Inhibitor"/>
    <property type="match status" value="1"/>
</dbReference>
<dbReference type="PROSITE" id="PS51450">
    <property type="entry name" value="LRR"/>
    <property type="match status" value="1"/>
</dbReference>
<dbReference type="EMBL" id="CAJRST010011112">
    <property type="protein sequence ID" value="CAG5923443.1"/>
    <property type="molecule type" value="Genomic_DNA"/>
</dbReference>
<gene>
    <name evidence="4" type="ORF">MMEN_LOCUS10651</name>
</gene>
<reference evidence="4" key="1">
    <citation type="submission" date="2021-05" db="EMBL/GenBank/DDBJ databases">
        <authorList>
            <person name="Tigano A."/>
        </authorList>
    </citation>
    <scope>NUCLEOTIDE SEQUENCE</scope>
</reference>
<evidence type="ECO:0000313" key="4">
    <source>
        <dbReference type="EMBL" id="CAG5923443.1"/>
    </source>
</evidence>
<dbReference type="PANTHER" id="PTHR15454">
    <property type="entry name" value="NISCHARIN RELATED"/>
    <property type="match status" value="1"/>
</dbReference>
<accession>A0A8S4B5T3</accession>
<feature type="region of interest" description="Disordered" evidence="3">
    <location>
        <begin position="538"/>
        <end position="597"/>
    </location>
</feature>
<feature type="compositionally biased region" description="Basic and acidic residues" evidence="3">
    <location>
        <begin position="486"/>
        <end position="508"/>
    </location>
</feature>
<feature type="compositionally biased region" description="Polar residues" evidence="3">
    <location>
        <begin position="359"/>
        <end position="390"/>
    </location>
</feature>
<organism evidence="4 5">
    <name type="scientific">Menidia menidia</name>
    <name type="common">Atlantic silverside</name>
    <dbReference type="NCBI Taxonomy" id="238744"/>
    <lineage>
        <taxon>Eukaryota</taxon>
        <taxon>Metazoa</taxon>
        <taxon>Chordata</taxon>
        <taxon>Craniata</taxon>
        <taxon>Vertebrata</taxon>
        <taxon>Euteleostomi</taxon>
        <taxon>Actinopterygii</taxon>
        <taxon>Neopterygii</taxon>
        <taxon>Teleostei</taxon>
        <taxon>Neoteleostei</taxon>
        <taxon>Acanthomorphata</taxon>
        <taxon>Ovalentaria</taxon>
        <taxon>Atherinomorphae</taxon>
        <taxon>Atheriniformes</taxon>
        <taxon>Atherinopsidae</taxon>
        <taxon>Menidiinae</taxon>
        <taxon>Menidia</taxon>
    </lineage>
</organism>
<evidence type="ECO:0000256" key="2">
    <source>
        <dbReference type="ARBA" id="ARBA00022737"/>
    </source>
</evidence>
<dbReference type="PANTHER" id="PTHR15454:SF19">
    <property type="entry name" value="LEUCINE-RICH REPEAT-CONTAINING PROTEIN 51"/>
    <property type="match status" value="1"/>
</dbReference>
<dbReference type="SUPFAM" id="SSF52058">
    <property type="entry name" value="L domain-like"/>
    <property type="match status" value="1"/>
</dbReference>
<name>A0A8S4B5T3_9TELE</name>
<feature type="region of interest" description="Disordered" evidence="3">
    <location>
        <begin position="461"/>
        <end position="511"/>
    </location>
</feature>
<dbReference type="InterPro" id="IPR001611">
    <property type="entry name" value="Leu-rich_rpt"/>
</dbReference>
<evidence type="ECO:0000256" key="3">
    <source>
        <dbReference type="SAM" id="MobiDB-lite"/>
    </source>
</evidence>
<keyword evidence="5" id="KW-1185">Reference proteome</keyword>
<keyword evidence="1" id="KW-0433">Leucine-rich repeat</keyword>
<sequence>MYSAPSPVMSSRTLSAVLKKKIRLLCLNDFPCGNGSWRNTKDSSPEGPDTESTDALLDLLRGPHSPWQQDPESWSPQAPSLRQQAVLTPERLHTDCIYDTFKTIRILDKGVSVMDNGLLKFSKLEELVLSANLISEIPVENLPETLKAKVGGEGAEILELRANRLSSLSSLTRLPPPQLHYLGLGSNSLGSCEDVSHLTGIHWPKLVCLDLGDCQFEEQQSLMGALCTLPCLKTLVLEGNPISLSPAYPGFTVDSLPRLAWLDGSWISPDERFHFRGLAKMSDLIVDLASATVRVGRVRGIPDPLKGKASDFPVVSYKYFITYGFLRHSPDDTVKYPPTIGCLVQSALLGKLDIESGPDTASTAQLTEDSGSDTDLPSNKNCERQTSTTDAGEMGVSAEGTCSDDARLSPQSTSKLIWSECMDFNYTQTNIVSSLRELKKFLNQGFHVRLEEEKVLSWPVEKDVQPSKENKGGKGKEASSPAKSAPTKEKSKDKKSKCVPELVHDPPTRRVLGSAHVPLQSLAEGGQKVSVLCDFGPLQTDSEALPKPHTDSGKTKKEDKKKEEKNNGALQKASSKGKRKGSQQQDLDVTPTGSPAPVQLNAVTVELSVELEKWQSASEAHLLIQPKQSP</sequence>
<keyword evidence="2" id="KW-0677">Repeat</keyword>
<evidence type="ECO:0000256" key="1">
    <source>
        <dbReference type="ARBA" id="ARBA00022614"/>
    </source>
</evidence>
<dbReference type="Proteomes" id="UP000677803">
    <property type="component" value="Unassembled WGS sequence"/>
</dbReference>
<protein>
    <submittedName>
        <fullName evidence="4">(Atlantic silverside) hypothetical protein</fullName>
    </submittedName>
</protein>
<dbReference type="AlphaFoldDB" id="A0A8S4B5T3"/>
<proteinExistence type="predicted"/>
<dbReference type="OrthoDB" id="433501at2759"/>
<feature type="region of interest" description="Disordered" evidence="3">
    <location>
        <begin position="359"/>
        <end position="409"/>
    </location>
</feature>
<feature type="compositionally biased region" description="Basic and acidic residues" evidence="3">
    <location>
        <begin position="461"/>
        <end position="477"/>
    </location>
</feature>